<protein>
    <submittedName>
        <fullName evidence="1">Uncharacterized protein</fullName>
    </submittedName>
</protein>
<dbReference type="RefSeq" id="WP_006621624.1">
    <property type="nucleotide sequence ID" value="NZ_FO818640.1"/>
</dbReference>
<organism evidence="1 2">
    <name type="scientific">Limnospira indica PCC 8005</name>
    <dbReference type="NCBI Taxonomy" id="376219"/>
    <lineage>
        <taxon>Bacteria</taxon>
        <taxon>Bacillati</taxon>
        <taxon>Cyanobacteriota</taxon>
        <taxon>Cyanophyceae</taxon>
        <taxon>Oscillatoriophycideae</taxon>
        <taxon>Oscillatoriales</taxon>
        <taxon>Sirenicapillariaceae</taxon>
        <taxon>Limnospira</taxon>
    </lineage>
</organism>
<evidence type="ECO:0000313" key="2">
    <source>
        <dbReference type="Proteomes" id="UP000032946"/>
    </source>
</evidence>
<keyword evidence="2" id="KW-1185">Reference proteome</keyword>
<sequence>MNIHRFWLIMLGILVGVSPGSLTVMPTPMARAQTTRRELQLSQTGSGIYSVNSRFQESITAASINVDSSGNAELTFWDSRENPVKLTGNIARETASGLEMTITGATIPGVIGTANIRYNSHNEISSIFVAGTIEGQRFSINFSQ</sequence>
<dbReference type="Proteomes" id="UP000032946">
    <property type="component" value="Chromosome"/>
</dbReference>
<name>A0A9P1KBZ1_9CYAN</name>
<dbReference type="EMBL" id="FO818640">
    <property type="protein sequence ID" value="CDM93033.1"/>
    <property type="molecule type" value="Genomic_DNA"/>
</dbReference>
<proteinExistence type="predicted"/>
<gene>
    <name evidence="1" type="ORF">ARTHRO_10706</name>
</gene>
<dbReference type="AlphaFoldDB" id="A0A9P1KBZ1"/>
<reference evidence="1 2" key="1">
    <citation type="submission" date="2014-02" db="EMBL/GenBank/DDBJ databases">
        <authorList>
            <person name="Genoscope - CEA"/>
        </authorList>
    </citation>
    <scope>NUCLEOTIDE SEQUENCE [LARGE SCALE GENOMIC DNA]</scope>
    <source>
        <strain evidence="1 2">PCC 8005</strain>
    </source>
</reference>
<evidence type="ECO:0000313" key="1">
    <source>
        <dbReference type="EMBL" id="CDM93033.1"/>
    </source>
</evidence>
<accession>A0A9P1KBZ1</accession>